<organism evidence="4 5">
    <name type="scientific">Penicillium subrubescens</name>
    <dbReference type="NCBI Taxonomy" id="1316194"/>
    <lineage>
        <taxon>Eukaryota</taxon>
        <taxon>Fungi</taxon>
        <taxon>Dikarya</taxon>
        <taxon>Ascomycota</taxon>
        <taxon>Pezizomycotina</taxon>
        <taxon>Eurotiomycetes</taxon>
        <taxon>Eurotiomycetidae</taxon>
        <taxon>Eurotiales</taxon>
        <taxon>Aspergillaceae</taxon>
        <taxon>Penicillium</taxon>
    </lineage>
</organism>
<dbReference type="AlphaFoldDB" id="A0A1Q5T2E7"/>
<protein>
    <submittedName>
        <fullName evidence="4">Acyl-protein thioesterase 1</fullName>
    </submittedName>
</protein>
<dbReference type="GO" id="GO:0072330">
    <property type="term" value="P:monocarboxylic acid biosynthetic process"/>
    <property type="evidence" value="ECO:0007669"/>
    <property type="project" value="UniProtKB-ARBA"/>
</dbReference>
<dbReference type="GO" id="GO:0052689">
    <property type="term" value="F:carboxylic ester hydrolase activity"/>
    <property type="evidence" value="ECO:0007669"/>
    <property type="project" value="TreeGrafter"/>
</dbReference>
<evidence type="ECO:0000259" key="3">
    <source>
        <dbReference type="Pfam" id="PF02230"/>
    </source>
</evidence>
<comment type="caution">
    <text evidence="4">The sequence shown here is derived from an EMBL/GenBank/DDBJ whole genome shotgun (WGS) entry which is preliminary data.</text>
</comment>
<dbReference type="InterPro" id="IPR003140">
    <property type="entry name" value="PLipase/COase/thioEstase"/>
</dbReference>
<reference evidence="4 5" key="1">
    <citation type="submission" date="2016-10" db="EMBL/GenBank/DDBJ databases">
        <title>Genome sequence of the ascomycete fungus Penicillium subrubescens.</title>
        <authorList>
            <person name="De Vries R.P."/>
            <person name="Peng M."/>
            <person name="Dilokpimol A."/>
            <person name="Hilden K."/>
            <person name="Makela M.R."/>
            <person name="Grigoriev I."/>
            <person name="Riley R."/>
            <person name="Granchi Z."/>
        </authorList>
    </citation>
    <scope>NUCLEOTIDE SEQUENCE [LARGE SCALE GENOMIC DNA]</scope>
    <source>
        <strain evidence="4 5">CBS 132785</strain>
    </source>
</reference>
<dbReference type="SUPFAM" id="SSF53474">
    <property type="entry name" value="alpha/beta-Hydrolases"/>
    <property type="match status" value="1"/>
</dbReference>
<dbReference type="PANTHER" id="PTHR10655:SF64">
    <property type="entry name" value="PHOSPHOLIPASE_CARBOXYLESTERASE_THIOESTERASE DOMAIN-CONTAINING PROTEIN"/>
    <property type="match status" value="1"/>
</dbReference>
<accession>A0A1Q5T2E7</accession>
<dbReference type="GO" id="GO:0017000">
    <property type="term" value="P:antibiotic biosynthetic process"/>
    <property type="evidence" value="ECO:0007669"/>
    <property type="project" value="UniProtKB-ARBA"/>
</dbReference>
<feature type="compositionally biased region" description="Acidic residues" evidence="2">
    <location>
        <begin position="189"/>
        <end position="210"/>
    </location>
</feature>
<dbReference type="InterPro" id="IPR029058">
    <property type="entry name" value="AB_hydrolase_fold"/>
</dbReference>
<comment type="similarity">
    <text evidence="1">Belongs to the AB hydrolase superfamily. AB hydrolase 2 family.</text>
</comment>
<evidence type="ECO:0000256" key="1">
    <source>
        <dbReference type="ARBA" id="ARBA00006499"/>
    </source>
</evidence>
<evidence type="ECO:0000313" key="5">
    <source>
        <dbReference type="Proteomes" id="UP000186955"/>
    </source>
</evidence>
<evidence type="ECO:0000313" key="4">
    <source>
        <dbReference type="EMBL" id="OKO94352.1"/>
    </source>
</evidence>
<dbReference type="Gene3D" id="3.40.50.1820">
    <property type="entry name" value="alpha/beta hydrolase"/>
    <property type="match status" value="1"/>
</dbReference>
<gene>
    <name evidence="4" type="ORF">PENSUB_11619</name>
</gene>
<proteinExistence type="inferred from homology"/>
<dbReference type="EMBL" id="MNBE01000719">
    <property type="protein sequence ID" value="OKO94352.1"/>
    <property type="molecule type" value="Genomic_DNA"/>
</dbReference>
<dbReference type="STRING" id="1316194.A0A1Q5T2E7"/>
<evidence type="ECO:0000256" key="2">
    <source>
        <dbReference type="SAM" id="MobiDB-lite"/>
    </source>
</evidence>
<feature type="region of interest" description="Disordered" evidence="2">
    <location>
        <begin position="179"/>
        <end position="243"/>
    </location>
</feature>
<keyword evidence="5" id="KW-1185">Reference proteome</keyword>
<dbReference type="Proteomes" id="UP000186955">
    <property type="component" value="Unassembled WGS sequence"/>
</dbReference>
<dbReference type="GO" id="GO:0005737">
    <property type="term" value="C:cytoplasm"/>
    <property type="evidence" value="ECO:0007669"/>
    <property type="project" value="TreeGrafter"/>
</dbReference>
<dbReference type="Pfam" id="PF02230">
    <property type="entry name" value="Abhydrolase_2"/>
    <property type="match status" value="2"/>
</dbReference>
<dbReference type="InterPro" id="IPR050565">
    <property type="entry name" value="LYPA1-2/EST-like"/>
</dbReference>
<sequence>MPPKVYPAPLIIPPLNGSHTHTIISLHGRGSNAERYGYELLESANLQARLLTVKFIFPTARKRRSTILKRIPINQWFDNYSLEDPGEKTELQIEGLCETAEFIRGLIAQEAQILGEGGYRMIILWGLSQGCAAGVFTLLGGWNDSSVEKALGAFIGMSGWLPFEQQLRDILRCHDNPASIQDEQHDTQSDDSDTEDEESSEQEADSEENLEASGDAYSDTESNDDLFQRNSSSHDDFDPFEGDEEEVAPPIIQAVNHIRDILDLPIISAEEELSQDGSSIKGLHHLQIPIFLGHGSEDPKVSIKLGEKMTHVLSTGMGIDATWKAYEGLGHWYRVEDEIQDILKFLQSRVGLPVEPESSVDKGQDEKQ</sequence>
<dbReference type="GO" id="GO:0008474">
    <property type="term" value="F:palmitoyl-(protein) hydrolase activity"/>
    <property type="evidence" value="ECO:0007669"/>
    <property type="project" value="TreeGrafter"/>
</dbReference>
<dbReference type="PANTHER" id="PTHR10655">
    <property type="entry name" value="LYSOPHOSPHOLIPASE-RELATED"/>
    <property type="match status" value="1"/>
</dbReference>
<feature type="domain" description="Phospholipase/carboxylesterase/thioesterase" evidence="3">
    <location>
        <begin position="286"/>
        <end position="347"/>
    </location>
</feature>
<dbReference type="OrthoDB" id="2418081at2759"/>
<name>A0A1Q5T2E7_9EURO</name>
<feature type="domain" description="Phospholipase/carboxylesterase/thioesterase" evidence="3">
    <location>
        <begin position="17"/>
        <end position="168"/>
    </location>
</feature>